<evidence type="ECO:0000313" key="3">
    <source>
        <dbReference type="Proteomes" id="UP000663828"/>
    </source>
</evidence>
<dbReference type="Proteomes" id="UP000663828">
    <property type="component" value="Unassembled WGS sequence"/>
</dbReference>
<comment type="caution">
    <text evidence="2">The sequence shown here is derived from an EMBL/GenBank/DDBJ whole genome shotgun (WGS) entry which is preliminary data.</text>
</comment>
<keyword evidence="3" id="KW-1185">Reference proteome</keyword>
<gene>
    <name evidence="2" type="ORF">XAT740_LOCUS6833</name>
</gene>
<sequence>MNWTCEQVVTWCKSFMNDDGIISLFEACEATVILVFFNLGFSVKARYKIANRSESKFRITCDLSLSCGISYNTYAGYKSHIYRHHFDQLRVSNNKSDASEPSFVNYISPCDANNDDDIDHPVDETDDFISTNEDEDRIDPINLFDSISDQNIDSISILDIKKTFALFMLQLREEFLLPKNVISSISTYIVTLVNSLHSLFEQKVMLSHSDGIGNILSSKSTSNSTTAYLDIDTIKNTINEVCCAVETVTRNEYQFQQFCEEYFSYRSPKQIILSNPGEATEVAYFIPFDETIKSILHNNYVVDQIFDNMKQQREKVFADDDLMFSFRDGEYGSRIDDDSLLVQLYIDDIGITNPIGAKKDMHKMSMIYFTLEDVPDQHRSQLEHIHLVGICTIADNLAAHQIGGFQSSFSTGYVCRRCFMKHCDLHLPMTQIRPDTRTSAYHDDLVKRITSNLNQTSIMGVVGKSPLYDLDGFHPTMSLPADLMHDYLEGVCPRVIISLLKEASALKLIAYFRIQERMEQFVYGHFDSRDKPPPILVKHLQNDKIAASASQKWCLFRLFPLIFADIVDKLPSFIVYKQLREIVDLVFSVPFRKIWLPTLRDLSFAFQYSMIKHFPRQVVPKVHFCTEYDQVINDYGPAIKQWSMRYESYHYYFKKVALRSNNYKNTPKMLATRYRLKQAFSSFRMTQLNHSDQAIRIQKVKNNLFSNEMKYAIINHFGNIDLSKDLVQCQKFRHENVEYCRFGIYIISLMNFTEAPEFVQVMNVIKLTHKWWLLVDVLTTAGYDDKLCAWEIKSMDKFRILDPNSMKYYLKGLDVYEIDNSTFVTFTAHNEIDGETLEMMDSVGKVAKLIPKLKYQLLFLKELIPKDLDSSSSSSDNLTMSDLSGLDVHDRTLTELQVKENIDSTFPAEYTIPQLPQSLLQDIEAGALHKFGPHHANRQVLIDTITYDLLKKYNLFYPSHKQFDAIGTAIVNLLKLPFTKDNLGIWKEAVQIKLKRKRGEHKDNVEVQYHLMKYSKTGSGRPVNTMTGEVAVRDRQKQILTMNYDDDLFNSMKIKSQELRDNNRIDRDAQVRLWKETLHVRRKLIRDLPTSSILEEYPGYKDSFLIFEEVRMTMEVDLRSVIRYQVPILLEKLMSVPAFITDPPPIQLIRTLCRQFGETVHHIYSDLTPSTPYPTLVLMNDVMHIFVDFIPIVSSTSPDDGLALLLAMYAVFELNFNKNSRTIRLLYATVFGDKRFLSNSIRNLIKEKQIDICFEQNRKISNLTSSVAANSAATATTTSTPPPHANSQVVSQDQCASSSTNVIIGDSAVDRDESSDTNVNSQT</sequence>
<name>A0A813Y6K2_ADIRI</name>
<accession>A0A813Y6K2</accession>
<dbReference type="PANTHER" id="PTHR31912">
    <property type="entry name" value="IP13529P"/>
    <property type="match status" value="1"/>
</dbReference>
<evidence type="ECO:0000256" key="1">
    <source>
        <dbReference type="SAM" id="MobiDB-lite"/>
    </source>
</evidence>
<reference evidence="2" key="1">
    <citation type="submission" date="2021-02" db="EMBL/GenBank/DDBJ databases">
        <authorList>
            <person name="Nowell W R."/>
        </authorList>
    </citation>
    <scope>NUCLEOTIDE SEQUENCE</scope>
</reference>
<organism evidence="2 3">
    <name type="scientific">Adineta ricciae</name>
    <name type="common">Rotifer</name>
    <dbReference type="NCBI Taxonomy" id="249248"/>
    <lineage>
        <taxon>Eukaryota</taxon>
        <taxon>Metazoa</taxon>
        <taxon>Spiralia</taxon>
        <taxon>Gnathifera</taxon>
        <taxon>Rotifera</taxon>
        <taxon>Eurotatoria</taxon>
        <taxon>Bdelloidea</taxon>
        <taxon>Adinetida</taxon>
        <taxon>Adinetidae</taxon>
        <taxon>Adineta</taxon>
    </lineage>
</organism>
<evidence type="ECO:0000313" key="2">
    <source>
        <dbReference type="EMBL" id="CAF0877735.1"/>
    </source>
</evidence>
<protein>
    <submittedName>
        <fullName evidence="2">Uncharacterized protein</fullName>
    </submittedName>
</protein>
<proteinExistence type="predicted"/>
<dbReference type="PANTHER" id="PTHR31912:SF34">
    <property type="entry name" value="NOTOCHORD-RELATED PROTEIN"/>
    <property type="match status" value="1"/>
</dbReference>
<dbReference type="EMBL" id="CAJNOR010000315">
    <property type="protein sequence ID" value="CAF0877735.1"/>
    <property type="molecule type" value="Genomic_DNA"/>
</dbReference>
<feature type="region of interest" description="Disordered" evidence="1">
    <location>
        <begin position="1274"/>
        <end position="1294"/>
    </location>
</feature>